<accession>A0AAI9GLH1</accession>
<feature type="transmembrane region" description="Helical" evidence="1">
    <location>
        <begin position="53"/>
        <end position="76"/>
    </location>
</feature>
<protein>
    <submittedName>
        <fullName evidence="2">Uncharacterized protein</fullName>
    </submittedName>
</protein>
<reference evidence="2" key="1">
    <citation type="submission" date="2024-02" db="EMBL/GenBank/DDBJ databases">
        <authorList>
            <consortium name="Clinical and Environmental Microbiology Branch: Whole genome sequencing antimicrobial resistance pathogens in the healthcare setting"/>
        </authorList>
    </citation>
    <scope>NUCLEOTIDE SEQUENCE</scope>
    <source>
        <strain evidence="2">2021DK-00143</strain>
    </source>
</reference>
<sequence length="86" mass="9357">MSGKKRLYPLLWVVITLCLIRSRILLGVADEILVSIDRTCRTLSTQCTGSDYNSALLVTALLINGIAGFILVGVIAKIVHTVRKTS</sequence>
<dbReference type="AlphaFoldDB" id="A0AAI9GLH1"/>
<comment type="caution">
    <text evidence="2">The sequence shown here is derived from an EMBL/GenBank/DDBJ whole genome shotgun (WGS) entry which is preliminary data.</text>
</comment>
<keyword evidence="1" id="KW-0812">Transmembrane</keyword>
<organism evidence="2">
    <name type="scientific">Pluralibacter gergoviae</name>
    <name type="common">Enterobacter gergoviae</name>
    <dbReference type="NCBI Taxonomy" id="61647"/>
    <lineage>
        <taxon>Bacteria</taxon>
        <taxon>Pseudomonadati</taxon>
        <taxon>Pseudomonadota</taxon>
        <taxon>Gammaproteobacteria</taxon>
        <taxon>Enterobacterales</taxon>
        <taxon>Enterobacteriaceae</taxon>
        <taxon>Pluralibacter</taxon>
    </lineage>
</organism>
<gene>
    <name evidence="2" type="ORF">QEG54_004467</name>
</gene>
<keyword evidence="1" id="KW-1133">Transmembrane helix</keyword>
<evidence type="ECO:0000313" key="2">
    <source>
        <dbReference type="EMBL" id="EML1473657.1"/>
    </source>
</evidence>
<dbReference type="KEGG" id="pge:LG71_23725"/>
<dbReference type="RefSeq" id="WP_043085790.1">
    <property type="nucleotide sequence ID" value="NZ_CP009450.1"/>
</dbReference>
<keyword evidence="1" id="KW-0472">Membrane</keyword>
<proteinExistence type="predicted"/>
<name>A0AAI9GLH1_PLUGE</name>
<evidence type="ECO:0000256" key="1">
    <source>
        <dbReference type="SAM" id="Phobius"/>
    </source>
</evidence>
<dbReference type="EMBL" id="ABLOKC030000033">
    <property type="protein sequence ID" value="EML1473657.1"/>
    <property type="molecule type" value="Genomic_DNA"/>
</dbReference>